<dbReference type="GO" id="GO:0048472">
    <property type="term" value="F:threonine-phosphate decarboxylase activity"/>
    <property type="evidence" value="ECO:0007669"/>
    <property type="project" value="InterPro"/>
</dbReference>
<keyword evidence="5 9" id="KW-0169">Cobalamin biosynthesis</keyword>
<evidence type="ECO:0000313" key="11">
    <source>
        <dbReference type="Proteomes" id="UP000187344"/>
    </source>
</evidence>
<dbReference type="OrthoDB" id="9811967at2"/>
<dbReference type="GO" id="GO:0009236">
    <property type="term" value="P:cobalamin biosynthetic process"/>
    <property type="evidence" value="ECO:0007669"/>
    <property type="project" value="UniProtKB-UniRule"/>
</dbReference>
<feature type="transmembrane region" description="Helical" evidence="9">
    <location>
        <begin position="85"/>
        <end position="102"/>
    </location>
</feature>
<reference evidence="10 11" key="1">
    <citation type="submission" date="2016-12" db="EMBL/GenBank/DDBJ databases">
        <title>Comparative genomics of Bartonella apis.</title>
        <authorList>
            <person name="Engel P."/>
        </authorList>
    </citation>
    <scope>NUCLEOTIDE SEQUENCE [LARGE SCALE GENOMIC DNA]</scope>
    <source>
        <strain evidence="10 11">PEB0149</strain>
    </source>
</reference>
<evidence type="ECO:0000256" key="7">
    <source>
        <dbReference type="ARBA" id="ARBA00022989"/>
    </source>
</evidence>
<dbReference type="RefSeq" id="WP_075870864.1">
    <property type="nucleotide sequence ID" value="NZ_CAMKXQ010000011.1"/>
</dbReference>
<comment type="function">
    <text evidence="9">Converts cobyric acid to cobinamide by the addition of aminopropanol on the F carboxylic group.</text>
</comment>
<feature type="transmembrane region" description="Helical" evidence="9">
    <location>
        <begin position="307"/>
        <end position="324"/>
    </location>
</feature>
<evidence type="ECO:0000256" key="9">
    <source>
        <dbReference type="HAMAP-Rule" id="MF_00024"/>
    </source>
</evidence>
<evidence type="ECO:0000256" key="3">
    <source>
        <dbReference type="ARBA" id="ARBA00006263"/>
    </source>
</evidence>
<protein>
    <recommendedName>
        <fullName evidence="9">Cobalamin biosynthesis protein CobD</fullName>
    </recommendedName>
</protein>
<evidence type="ECO:0000256" key="8">
    <source>
        <dbReference type="ARBA" id="ARBA00023136"/>
    </source>
</evidence>
<comment type="caution">
    <text evidence="10">The sequence shown here is derived from an EMBL/GenBank/DDBJ whole genome shotgun (WGS) entry which is preliminary data.</text>
</comment>
<dbReference type="GO" id="GO:0016874">
    <property type="term" value="F:ligase activity"/>
    <property type="evidence" value="ECO:0007669"/>
    <property type="project" value="UniProtKB-KW"/>
</dbReference>
<keyword evidence="6 9" id="KW-0812">Transmembrane</keyword>
<evidence type="ECO:0000256" key="1">
    <source>
        <dbReference type="ARBA" id="ARBA00004651"/>
    </source>
</evidence>
<organism evidence="10 11">
    <name type="scientific">Bartonella apis</name>
    <dbReference type="NCBI Taxonomy" id="1686310"/>
    <lineage>
        <taxon>Bacteria</taxon>
        <taxon>Pseudomonadati</taxon>
        <taxon>Pseudomonadota</taxon>
        <taxon>Alphaproteobacteria</taxon>
        <taxon>Hyphomicrobiales</taxon>
        <taxon>Bartonellaceae</taxon>
        <taxon>Bartonella</taxon>
    </lineage>
</organism>
<evidence type="ECO:0000256" key="6">
    <source>
        <dbReference type="ARBA" id="ARBA00022692"/>
    </source>
</evidence>
<dbReference type="GO" id="GO:0005886">
    <property type="term" value="C:plasma membrane"/>
    <property type="evidence" value="ECO:0007669"/>
    <property type="project" value="UniProtKB-SubCell"/>
</dbReference>
<keyword evidence="10" id="KW-0436">Ligase</keyword>
<feature type="transmembrane region" description="Helical" evidence="9">
    <location>
        <begin position="209"/>
        <end position="230"/>
    </location>
</feature>
<keyword evidence="7 9" id="KW-1133">Transmembrane helix</keyword>
<dbReference type="AlphaFoldDB" id="A0A1R0F6U6"/>
<evidence type="ECO:0000256" key="2">
    <source>
        <dbReference type="ARBA" id="ARBA00004953"/>
    </source>
</evidence>
<evidence type="ECO:0000256" key="5">
    <source>
        <dbReference type="ARBA" id="ARBA00022573"/>
    </source>
</evidence>
<dbReference type="Pfam" id="PF03186">
    <property type="entry name" value="CobD_Cbib"/>
    <property type="match status" value="1"/>
</dbReference>
<dbReference type="NCBIfam" id="TIGR00380">
    <property type="entry name" value="cobal_cbiB"/>
    <property type="match status" value="1"/>
</dbReference>
<dbReference type="InterPro" id="IPR004485">
    <property type="entry name" value="Cobalamin_biosynth_CobD/CbiB"/>
</dbReference>
<keyword evidence="8 9" id="KW-0472">Membrane</keyword>
<dbReference type="HAMAP" id="MF_00024">
    <property type="entry name" value="CobD_CbiB"/>
    <property type="match status" value="1"/>
</dbReference>
<comment type="similarity">
    <text evidence="3 9">Belongs to the CobD/CbiB family.</text>
</comment>
<dbReference type="UniPathway" id="UPA00148"/>
<dbReference type="PANTHER" id="PTHR34308">
    <property type="entry name" value="COBALAMIN BIOSYNTHESIS PROTEIN CBIB"/>
    <property type="match status" value="1"/>
</dbReference>
<comment type="pathway">
    <text evidence="2 9">Cofactor biosynthesis; adenosylcobalamin biosynthesis.</text>
</comment>
<dbReference type="EMBL" id="LXYT01000003">
    <property type="protein sequence ID" value="OLY42685.1"/>
    <property type="molecule type" value="Genomic_DNA"/>
</dbReference>
<accession>A0A1R0F6U6</accession>
<evidence type="ECO:0000256" key="4">
    <source>
        <dbReference type="ARBA" id="ARBA00022475"/>
    </source>
</evidence>
<proteinExistence type="inferred from homology"/>
<gene>
    <name evidence="9" type="primary">cobD</name>
    <name evidence="10" type="ORF">PEB0149_000910</name>
</gene>
<comment type="subcellular location">
    <subcellularLocation>
        <location evidence="1 9">Cell membrane</location>
        <topology evidence="1 9">Multi-pass membrane protein</topology>
    </subcellularLocation>
</comment>
<evidence type="ECO:0000313" key="10">
    <source>
        <dbReference type="EMBL" id="OLY42685.1"/>
    </source>
</evidence>
<keyword evidence="11" id="KW-1185">Reference proteome</keyword>
<dbReference type="Proteomes" id="UP000187344">
    <property type="component" value="Unassembled WGS sequence"/>
</dbReference>
<keyword evidence="4 9" id="KW-1003">Cell membrane</keyword>
<dbReference type="PANTHER" id="PTHR34308:SF1">
    <property type="entry name" value="COBALAMIN BIOSYNTHESIS PROTEIN CBIB"/>
    <property type="match status" value="1"/>
</dbReference>
<feature type="transmembrane region" description="Helical" evidence="9">
    <location>
        <begin position="161"/>
        <end position="182"/>
    </location>
</feature>
<sequence length="325" mass="36128">MERLCFVLLLALLIDRSIGDPDWIWRKVPHPVAAFGAGIKWFETRYNRKSMSSRRRKWYGISALLILLLATFIIGLVIHLLLLELGIAGIIIEALFASTLLAQKSLVDHVGKVEKAFKQGSLIEARNAVSLVVGRETKNLDESAVCRAAIESLAENSSDGVVAPVFWYIILGLPGLFCYKLVNTADSMVGYKNERFKDFGWASARLDDVVNFIPARLTAIIVILTSGLFINRKAAAKSLEVVKKDARHHHSPNAGFPECAFAGALDVKLLGPRIYSGKAVDEPFQNESGKMARPVDIYRAIRLFKRSMDVLFLIILVLFFITLVV</sequence>
<feature type="transmembrane region" description="Helical" evidence="9">
    <location>
        <begin position="58"/>
        <end position="79"/>
    </location>
</feature>
<dbReference type="GO" id="GO:0015420">
    <property type="term" value="F:ABC-type vitamin B12 transporter activity"/>
    <property type="evidence" value="ECO:0007669"/>
    <property type="project" value="UniProtKB-UniRule"/>
</dbReference>
<name>A0A1R0F6U6_9HYPH</name>